<dbReference type="CDD" id="cd08070">
    <property type="entry name" value="MPN_like"/>
    <property type="match status" value="1"/>
</dbReference>
<evidence type="ECO:0000256" key="3">
    <source>
        <dbReference type="ARBA" id="ARBA00022801"/>
    </source>
</evidence>
<dbReference type="Pfam" id="PF14464">
    <property type="entry name" value="Prok-JAB"/>
    <property type="match status" value="1"/>
</dbReference>
<dbReference type="Gene3D" id="3.40.140.10">
    <property type="entry name" value="Cytidine Deaminase, domain 2"/>
    <property type="match status" value="1"/>
</dbReference>
<evidence type="ECO:0000256" key="2">
    <source>
        <dbReference type="ARBA" id="ARBA00022723"/>
    </source>
</evidence>
<evidence type="ECO:0000313" key="7">
    <source>
        <dbReference type="EMBL" id="TMI82204.1"/>
    </source>
</evidence>
<accession>A0A537JFC3</accession>
<feature type="domain" description="MPN" evidence="6">
    <location>
        <begin position="5"/>
        <end position="132"/>
    </location>
</feature>
<keyword evidence="4" id="KW-0862">Zinc</keyword>
<keyword evidence="5" id="KW-0482">Metalloprotease</keyword>
<dbReference type="GO" id="GO:0008235">
    <property type="term" value="F:metalloexopeptidase activity"/>
    <property type="evidence" value="ECO:0007669"/>
    <property type="project" value="TreeGrafter"/>
</dbReference>
<keyword evidence="3" id="KW-0378">Hydrolase</keyword>
<dbReference type="SUPFAM" id="SSF102712">
    <property type="entry name" value="JAB1/MPN domain"/>
    <property type="match status" value="1"/>
</dbReference>
<dbReference type="SMART" id="SM00232">
    <property type="entry name" value="JAB_MPN"/>
    <property type="match status" value="1"/>
</dbReference>
<dbReference type="AlphaFoldDB" id="A0A537JFC3"/>
<keyword evidence="2" id="KW-0479">Metal-binding</keyword>
<sequence length="141" mass="16176">MVVTLRVRREQLERIIAQARAEAPNECCGMLAGHGEVVEEVFPGRNKDQSPRTYLMDPQDQLHAFRAIDEHGWALVGIYHSHPHTEAYPSRTDRERALDMDGNPLFPETQYVIVSLRDAQPQVRAFRITERQVTEEEVVIA</sequence>
<evidence type="ECO:0000256" key="5">
    <source>
        <dbReference type="ARBA" id="ARBA00023049"/>
    </source>
</evidence>
<reference evidence="7 8" key="1">
    <citation type="journal article" date="2019" name="Nat. Microbiol.">
        <title>Mediterranean grassland soil C-N compound turnover is dependent on rainfall and depth, and is mediated by genomically divergent microorganisms.</title>
        <authorList>
            <person name="Diamond S."/>
            <person name="Andeer P.F."/>
            <person name="Li Z."/>
            <person name="Crits-Christoph A."/>
            <person name="Burstein D."/>
            <person name="Anantharaman K."/>
            <person name="Lane K.R."/>
            <person name="Thomas B.C."/>
            <person name="Pan C."/>
            <person name="Northen T.R."/>
            <person name="Banfield J.F."/>
        </authorList>
    </citation>
    <scope>NUCLEOTIDE SEQUENCE [LARGE SCALE GENOMIC DNA]</scope>
    <source>
        <strain evidence="7">NP_7</strain>
    </source>
</reference>
<dbReference type="GO" id="GO:0008270">
    <property type="term" value="F:zinc ion binding"/>
    <property type="evidence" value="ECO:0007669"/>
    <property type="project" value="TreeGrafter"/>
</dbReference>
<dbReference type="InterPro" id="IPR051929">
    <property type="entry name" value="VirAsm_ModProt"/>
</dbReference>
<dbReference type="InterPro" id="IPR000555">
    <property type="entry name" value="JAMM/MPN+_dom"/>
</dbReference>
<evidence type="ECO:0000313" key="8">
    <source>
        <dbReference type="Proteomes" id="UP000320048"/>
    </source>
</evidence>
<name>A0A537JFC3_9BACT</name>
<dbReference type="FunFam" id="3.40.140.10:FF:000085">
    <property type="entry name" value="Mov34/MPN/PAD-1 family protein"/>
    <property type="match status" value="1"/>
</dbReference>
<comment type="caution">
    <text evidence="7">The sequence shown here is derived from an EMBL/GenBank/DDBJ whole genome shotgun (WGS) entry which is preliminary data.</text>
</comment>
<keyword evidence="1" id="KW-0645">Protease</keyword>
<evidence type="ECO:0000256" key="1">
    <source>
        <dbReference type="ARBA" id="ARBA00022670"/>
    </source>
</evidence>
<gene>
    <name evidence="7" type="ORF">E6H04_05220</name>
</gene>
<evidence type="ECO:0000256" key="4">
    <source>
        <dbReference type="ARBA" id="ARBA00022833"/>
    </source>
</evidence>
<dbReference type="InterPro" id="IPR037518">
    <property type="entry name" value="MPN"/>
</dbReference>
<proteinExistence type="predicted"/>
<dbReference type="PROSITE" id="PS50249">
    <property type="entry name" value="MPN"/>
    <property type="match status" value="1"/>
</dbReference>
<evidence type="ECO:0000259" key="6">
    <source>
        <dbReference type="PROSITE" id="PS50249"/>
    </source>
</evidence>
<organism evidence="7 8">
    <name type="scientific">Candidatus Segetimicrobium genomatis</name>
    <dbReference type="NCBI Taxonomy" id="2569760"/>
    <lineage>
        <taxon>Bacteria</taxon>
        <taxon>Bacillati</taxon>
        <taxon>Candidatus Sysuimicrobiota</taxon>
        <taxon>Candidatus Sysuimicrobiia</taxon>
        <taxon>Candidatus Sysuimicrobiales</taxon>
        <taxon>Candidatus Segetimicrobiaceae</taxon>
        <taxon>Candidatus Segetimicrobium</taxon>
    </lineage>
</organism>
<dbReference type="PANTHER" id="PTHR34858:SF1">
    <property type="entry name" value="CYSO-CYSTEINE PEPTIDASE"/>
    <property type="match status" value="1"/>
</dbReference>
<dbReference type="EMBL" id="VBAO01000138">
    <property type="protein sequence ID" value="TMI82204.1"/>
    <property type="molecule type" value="Genomic_DNA"/>
</dbReference>
<dbReference type="Proteomes" id="UP000320048">
    <property type="component" value="Unassembled WGS sequence"/>
</dbReference>
<protein>
    <submittedName>
        <fullName evidence="7">M67 family metallopeptidase</fullName>
    </submittedName>
</protein>
<dbReference type="PANTHER" id="PTHR34858">
    <property type="entry name" value="CYSO-CYSTEINE PEPTIDASE"/>
    <property type="match status" value="1"/>
</dbReference>
<dbReference type="GO" id="GO:0006508">
    <property type="term" value="P:proteolysis"/>
    <property type="evidence" value="ECO:0007669"/>
    <property type="project" value="UniProtKB-KW"/>
</dbReference>
<dbReference type="InterPro" id="IPR028090">
    <property type="entry name" value="JAB_dom_prok"/>
</dbReference>